<dbReference type="EMBL" id="FXAW01000003">
    <property type="protein sequence ID" value="SMG30135.1"/>
    <property type="molecule type" value="Genomic_DNA"/>
</dbReference>
<dbReference type="Pfam" id="PF08541">
    <property type="entry name" value="ACP_syn_III_C"/>
    <property type="match status" value="1"/>
</dbReference>
<proteinExistence type="predicted"/>
<organism evidence="5 6">
    <name type="scientific">Marivirga sericea</name>
    <dbReference type="NCBI Taxonomy" id="1028"/>
    <lineage>
        <taxon>Bacteria</taxon>
        <taxon>Pseudomonadati</taxon>
        <taxon>Bacteroidota</taxon>
        <taxon>Cytophagia</taxon>
        <taxon>Cytophagales</taxon>
        <taxon>Marivirgaceae</taxon>
        <taxon>Marivirga</taxon>
    </lineage>
</organism>
<evidence type="ECO:0000259" key="4">
    <source>
        <dbReference type="Pfam" id="PF08545"/>
    </source>
</evidence>
<sequence>MKTPNVVFNGIGSYVPENIVPNEHFLKHEFYLENGERFDIPNEEIIKKFEKITGIKERRYASDDQLNSDLGSLAAENALKNSTIDKEELDYIIYAQNFGDIEAGTNRIDNMPSLAAKVKNKLGIQNPDVVCYDIIFGCPGWVQGVIQAYQMIRSGFCRNVMVIGAETLSRCVDPHDRDGMIFSDGAGATIVSASYDEDRKGILGFANRTDANEELSYLAMGKSNKEGEDNNARYIKMKGRKIYEYALEEVAAAMQSALKRSGIFMENIKKVLIHQANEKMDEAILRKLGQLNDLRLEAKDMMPMTIQKYGNNSVATVPVMLDKVLRGEIEGHQIKEGDDIILASVGAGMHINAIIYRM</sequence>
<dbReference type="AlphaFoldDB" id="A0A1X7JQC9"/>
<name>A0A1X7JQC9_9BACT</name>
<dbReference type="CDD" id="cd00830">
    <property type="entry name" value="KAS_III"/>
    <property type="match status" value="1"/>
</dbReference>
<dbReference type="Pfam" id="PF08545">
    <property type="entry name" value="ACP_syn_III"/>
    <property type="match status" value="1"/>
</dbReference>
<evidence type="ECO:0000313" key="5">
    <source>
        <dbReference type="EMBL" id="SMG30135.1"/>
    </source>
</evidence>
<feature type="domain" description="Beta-ketoacyl-[acyl-carrier-protein] synthase III C-terminal" evidence="3">
    <location>
        <begin position="258"/>
        <end position="357"/>
    </location>
</feature>
<gene>
    <name evidence="5" type="ORF">SAMN05661096_01941</name>
</gene>
<dbReference type="GO" id="GO:0044550">
    <property type="term" value="P:secondary metabolite biosynthetic process"/>
    <property type="evidence" value="ECO:0007669"/>
    <property type="project" value="TreeGrafter"/>
</dbReference>
<reference evidence="6" key="1">
    <citation type="submission" date="2017-04" db="EMBL/GenBank/DDBJ databases">
        <authorList>
            <person name="Varghese N."/>
            <person name="Submissions S."/>
        </authorList>
    </citation>
    <scope>NUCLEOTIDE SEQUENCE [LARGE SCALE GENOMIC DNA]</scope>
    <source>
        <strain evidence="6">DSM 4125</strain>
    </source>
</reference>
<evidence type="ECO:0000313" key="6">
    <source>
        <dbReference type="Proteomes" id="UP000193804"/>
    </source>
</evidence>
<keyword evidence="2" id="KW-0012">Acyltransferase</keyword>
<dbReference type="InterPro" id="IPR013747">
    <property type="entry name" value="ACP_syn_III_C"/>
</dbReference>
<dbReference type="Proteomes" id="UP000193804">
    <property type="component" value="Unassembled WGS sequence"/>
</dbReference>
<dbReference type="GO" id="GO:0004315">
    <property type="term" value="F:3-oxoacyl-[acyl-carrier-protein] synthase activity"/>
    <property type="evidence" value="ECO:0007669"/>
    <property type="project" value="InterPro"/>
</dbReference>
<accession>A0A1X7JQC9</accession>
<dbReference type="InterPro" id="IPR016039">
    <property type="entry name" value="Thiolase-like"/>
</dbReference>
<dbReference type="Gene3D" id="3.40.47.10">
    <property type="match status" value="1"/>
</dbReference>
<evidence type="ECO:0000259" key="3">
    <source>
        <dbReference type="Pfam" id="PF08541"/>
    </source>
</evidence>
<dbReference type="RefSeq" id="WP_085516851.1">
    <property type="nucleotide sequence ID" value="NZ_FXAW01000003.1"/>
</dbReference>
<dbReference type="PANTHER" id="PTHR34069">
    <property type="entry name" value="3-OXOACYL-[ACYL-CARRIER-PROTEIN] SYNTHASE 3"/>
    <property type="match status" value="1"/>
</dbReference>
<evidence type="ECO:0000256" key="2">
    <source>
        <dbReference type="ARBA" id="ARBA00023315"/>
    </source>
</evidence>
<dbReference type="GO" id="GO:0006633">
    <property type="term" value="P:fatty acid biosynthetic process"/>
    <property type="evidence" value="ECO:0007669"/>
    <property type="project" value="InterPro"/>
</dbReference>
<dbReference type="PANTHER" id="PTHR34069:SF2">
    <property type="entry name" value="BETA-KETOACYL-[ACYL-CARRIER-PROTEIN] SYNTHASE III"/>
    <property type="match status" value="1"/>
</dbReference>
<keyword evidence="1" id="KW-0808">Transferase</keyword>
<dbReference type="STRING" id="1028.SAMN05661096_01941"/>
<keyword evidence="6" id="KW-1185">Reference proteome</keyword>
<protein>
    <submittedName>
        <fullName evidence="5">3-oxoacyl-[acyl-carrier-protein] synthase-3</fullName>
    </submittedName>
</protein>
<dbReference type="InterPro" id="IPR013751">
    <property type="entry name" value="ACP_syn_III_N"/>
</dbReference>
<dbReference type="SUPFAM" id="SSF53901">
    <property type="entry name" value="Thiolase-like"/>
    <property type="match status" value="1"/>
</dbReference>
<dbReference type="OrthoDB" id="5171393at2"/>
<evidence type="ECO:0000256" key="1">
    <source>
        <dbReference type="ARBA" id="ARBA00022679"/>
    </source>
</evidence>
<feature type="domain" description="Beta-ketoacyl-[acyl-carrier-protein] synthase III N-terminal" evidence="4">
    <location>
        <begin position="132"/>
        <end position="210"/>
    </location>
</feature>